<accession>A0A011PRE7</accession>
<dbReference type="InterPro" id="IPR009200">
    <property type="entry name" value="DUF1269_membrane"/>
</dbReference>
<dbReference type="Pfam" id="PF06897">
    <property type="entry name" value="DUF1269"/>
    <property type="match status" value="1"/>
</dbReference>
<dbReference type="AlphaFoldDB" id="A0A011PRE7"/>
<proteinExistence type="predicted"/>
<keyword evidence="1" id="KW-0472">Membrane</keyword>
<comment type="caution">
    <text evidence="2">The sequence shown here is derived from an EMBL/GenBank/DDBJ whole genome shotgun (WGS) entry which is preliminary data.</text>
</comment>
<evidence type="ECO:0000256" key="1">
    <source>
        <dbReference type="SAM" id="Phobius"/>
    </source>
</evidence>
<name>A0A011PRE7_9PROT</name>
<protein>
    <submittedName>
        <fullName evidence="2">Membrane protein</fullName>
    </submittedName>
</protein>
<reference evidence="2" key="1">
    <citation type="submission" date="2014-02" db="EMBL/GenBank/DDBJ databases">
        <title>Expanding our view of genomic diversity in Candidatus Accumulibacter clades.</title>
        <authorList>
            <person name="Skennerton C.T."/>
            <person name="Barr J.J."/>
            <person name="Slater F.R."/>
            <person name="Bond P.L."/>
            <person name="Tyson G.W."/>
        </authorList>
    </citation>
    <scope>NUCLEOTIDE SEQUENCE [LARGE SCALE GENOMIC DNA]</scope>
</reference>
<gene>
    <name evidence="2" type="ORF">AW08_00745</name>
</gene>
<evidence type="ECO:0000313" key="3">
    <source>
        <dbReference type="Proteomes" id="UP000020218"/>
    </source>
</evidence>
<feature type="transmembrane region" description="Helical" evidence="1">
    <location>
        <begin position="81"/>
        <end position="99"/>
    </location>
</feature>
<dbReference type="EMBL" id="JFAX01000003">
    <property type="protein sequence ID" value="EXI68919.1"/>
    <property type="molecule type" value="Genomic_DNA"/>
</dbReference>
<evidence type="ECO:0000313" key="2">
    <source>
        <dbReference type="EMBL" id="EXI68919.1"/>
    </source>
</evidence>
<organism evidence="2 3">
    <name type="scientific">Candidatus Accumulibacter adjunctus</name>
    <dbReference type="NCBI Taxonomy" id="1454001"/>
    <lineage>
        <taxon>Bacteria</taxon>
        <taxon>Pseudomonadati</taxon>
        <taxon>Pseudomonadota</taxon>
        <taxon>Betaproteobacteria</taxon>
        <taxon>Candidatus Accumulibacter</taxon>
    </lineage>
</organism>
<sequence>MSNLIVVAYKDQFQAEEVRTKLRKLQQDYLIDLEDAVVAVKDDKGKVKLHQMYNLTASGALSGGFWGTLVGLIFMNPLLGLAVGAGAGAVGGALTDVGINNDFMKDLAATFGNGTSVLFVLVRKATPDKVLEELQGTGGKVIKTSLTHEEEAKLQAVLDTVQTPPAGEG</sequence>
<keyword evidence="1" id="KW-1133">Transmembrane helix</keyword>
<dbReference type="Proteomes" id="UP000020218">
    <property type="component" value="Unassembled WGS sequence"/>
</dbReference>
<keyword evidence="1" id="KW-0812">Transmembrane</keyword>
<feature type="transmembrane region" description="Helical" evidence="1">
    <location>
        <begin position="53"/>
        <end position="75"/>
    </location>
</feature>
<dbReference type="STRING" id="1454001.AW08_00745"/>
<keyword evidence="3" id="KW-1185">Reference proteome</keyword>
<dbReference type="PATRIC" id="fig|1454001.3.peg.688"/>